<dbReference type="Proteomes" id="UP001597097">
    <property type="component" value="Unassembled WGS sequence"/>
</dbReference>
<keyword evidence="1" id="KW-1133">Transmembrane helix</keyword>
<name>A0ABW4GX58_9ACTN</name>
<keyword evidence="3" id="KW-1185">Reference proteome</keyword>
<sequence>MIRRAWRVLVDPPGSDDAWILRSLAIPTAVLFAAVSLMPFWEGPRLAVPMDAVWLYAVLYAVRQRDEARAQVRAAREETNRG</sequence>
<evidence type="ECO:0000313" key="3">
    <source>
        <dbReference type="Proteomes" id="UP001597097"/>
    </source>
</evidence>
<proteinExistence type="predicted"/>
<reference evidence="3" key="1">
    <citation type="journal article" date="2019" name="Int. J. Syst. Evol. Microbiol.">
        <title>The Global Catalogue of Microorganisms (GCM) 10K type strain sequencing project: providing services to taxonomists for standard genome sequencing and annotation.</title>
        <authorList>
            <consortium name="The Broad Institute Genomics Platform"/>
            <consortium name="The Broad Institute Genome Sequencing Center for Infectious Disease"/>
            <person name="Wu L."/>
            <person name="Ma J."/>
        </authorList>
    </citation>
    <scope>NUCLEOTIDE SEQUENCE [LARGE SCALE GENOMIC DNA]</scope>
    <source>
        <strain evidence="3">CGMCC 1.15399</strain>
    </source>
</reference>
<evidence type="ECO:0000256" key="1">
    <source>
        <dbReference type="SAM" id="Phobius"/>
    </source>
</evidence>
<protein>
    <submittedName>
        <fullName evidence="2">Uncharacterized protein</fullName>
    </submittedName>
</protein>
<keyword evidence="1" id="KW-0472">Membrane</keyword>
<feature type="transmembrane region" description="Helical" evidence="1">
    <location>
        <begin position="46"/>
        <end position="63"/>
    </location>
</feature>
<comment type="caution">
    <text evidence="2">The sequence shown here is derived from an EMBL/GenBank/DDBJ whole genome shotgun (WGS) entry which is preliminary data.</text>
</comment>
<organism evidence="2 3">
    <name type="scientific">Nonomuraea guangzhouensis</name>
    <dbReference type="NCBI Taxonomy" id="1291555"/>
    <lineage>
        <taxon>Bacteria</taxon>
        <taxon>Bacillati</taxon>
        <taxon>Actinomycetota</taxon>
        <taxon>Actinomycetes</taxon>
        <taxon>Streptosporangiales</taxon>
        <taxon>Streptosporangiaceae</taxon>
        <taxon>Nonomuraea</taxon>
    </lineage>
</organism>
<dbReference type="RefSeq" id="WP_219536609.1">
    <property type="nucleotide sequence ID" value="NZ_JAHKRM010000031.1"/>
</dbReference>
<feature type="transmembrane region" description="Helical" evidence="1">
    <location>
        <begin position="20"/>
        <end position="40"/>
    </location>
</feature>
<dbReference type="EMBL" id="JBHUCM010000070">
    <property type="protein sequence ID" value="MFD1546984.1"/>
    <property type="molecule type" value="Genomic_DNA"/>
</dbReference>
<accession>A0ABW4GX58</accession>
<keyword evidence="1" id="KW-0812">Transmembrane</keyword>
<evidence type="ECO:0000313" key="2">
    <source>
        <dbReference type="EMBL" id="MFD1546984.1"/>
    </source>
</evidence>
<gene>
    <name evidence="2" type="ORF">ACFSJ0_58800</name>
</gene>